<proteinExistence type="predicted"/>
<keyword evidence="2" id="KW-1185">Reference proteome</keyword>
<dbReference type="Proteomes" id="UP001056120">
    <property type="component" value="Linkage Group LG16"/>
</dbReference>
<evidence type="ECO:0000313" key="2">
    <source>
        <dbReference type="Proteomes" id="UP001056120"/>
    </source>
</evidence>
<name>A0ACB9FTL0_9ASTR</name>
<protein>
    <submittedName>
        <fullName evidence="1">Uncharacterized protein</fullName>
    </submittedName>
</protein>
<evidence type="ECO:0000313" key="1">
    <source>
        <dbReference type="EMBL" id="KAI3774465.1"/>
    </source>
</evidence>
<accession>A0ACB9FTL0</accession>
<reference evidence="2" key="1">
    <citation type="journal article" date="2022" name="Mol. Ecol. Resour.">
        <title>The genomes of chicory, endive, great burdock and yacon provide insights into Asteraceae palaeo-polyploidization history and plant inulin production.</title>
        <authorList>
            <person name="Fan W."/>
            <person name="Wang S."/>
            <person name="Wang H."/>
            <person name="Wang A."/>
            <person name="Jiang F."/>
            <person name="Liu H."/>
            <person name="Zhao H."/>
            <person name="Xu D."/>
            <person name="Zhang Y."/>
        </authorList>
    </citation>
    <scope>NUCLEOTIDE SEQUENCE [LARGE SCALE GENOMIC DNA]</scope>
    <source>
        <strain evidence="2">cv. Yunnan</strain>
    </source>
</reference>
<organism evidence="1 2">
    <name type="scientific">Smallanthus sonchifolius</name>
    <dbReference type="NCBI Taxonomy" id="185202"/>
    <lineage>
        <taxon>Eukaryota</taxon>
        <taxon>Viridiplantae</taxon>
        <taxon>Streptophyta</taxon>
        <taxon>Embryophyta</taxon>
        <taxon>Tracheophyta</taxon>
        <taxon>Spermatophyta</taxon>
        <taxon>Magnoliopsida</taxon>
        <taxon>eudicotyledons</taxon>
        <taxon>Gunneridae</taxon>
        <taxon>Pentapetalae</taxon>
        <taxon>asterids</taxon>
        <taxon>campanulids</taxon>
        <taxon>Asterales</taxon>
        <taxon>Asteraceae</taxon>
        <taxon>Asteroideae</taxon>
        <taxon>Heliantheae alliance</taxon>
        <taxon>Millerieae</taxon>
        <taxon>Smallanthus</taxon>
    </lineage>
</organism>
<reference evidence="1 2" key="2">
    <citation type="journal article" date="2022" name="Mol. Ecol. Resour.">
        <title>The genomes of chicory, endive, great burdock and yacon provide insights into Asteraceae paleo-polyploidization history and plant inulin production.</title>
        <authorList>
            <person name="Fan W."/>
            <person name="Wang S."/>
            <person name="Wang H."/>
            <person name="Wang A."/>
            <person name="Jiang F."/>
            <person name="Liu H."/>
            <person name="Zhao H."/>
            <person name="Xu D."/>
            <person name="Zhang Y."/>
        </authorList>
    </citation>
    <scope>NUCLEOTIDE SEQUENCE [LARGE SCALE GENOMIC DNA]</scope>
    <source>
        <strain evidence="2">cv. Yunnan</strain>
        <tissue evidence="1">Leaves</tissue>
    </source>
</reference>
<dbReference type="EMBL" id="CM042033">
    <property type="protein sequence ID" value="KAI3774465.1"/>
    <property type="molecule type" value="Genomic_DNA"/>
</dbReference>
<sequence>MYLFSFKTYVQTLKYNNLDLFKALTCYLSENRNPKDSFYLSLRLHLQVNSVFLASKPPSSLSLPVERETNLH</sequence>
<gene>
    <name evidence="1" type="ORF">L1987_49021</name>
</gene>
<comment type="caution">
    <text evidence="1">The sequence shown here is derived from an EMBL/GenBank/DDBJ whole genome shotgun (WGS) entry which is preliminary data.</text>
</comment>